<dbReference type="SUPFAM" id="SSF48452">
    <property type="entry name" value="TPR-like"/>
    <property type="match status" value="1"/>
</dbReference>
<comment type="caution">
    <text evidence="2">The sequence shown here is derived from an EMBL/GenBank/DDBJ whole genome shotgun (WGS) entry which is preliminary data.</text>
</comment>
<evidence type="ECO:0000313" key="3">
    <source>
        <dbReference type="Proteomes" id="UP001235840"/>
    </source>
</evidence>
<reference evidence="2 3" key="1">
    <citation type="submission" date="2023-07" db="EMBL/GenBank/DDBJ databases">
        <title>Genomic Encyclopedia of Type Strains, Phase IV (KMG-IV): sequencing the most valuable type-strain genomes for metagenomic binning, comparative biology and taxonomic classification.</title>
        <authorList>
            <person name="Goeker M."/>
        </authorList>
    </citation>
    <scope>NUCLEOTIDE SEQUENCE [LARGE SCALE GENOMIC DNA]</scope>
    <source>
        <strain evidence="2 3">DSM 12751</strain>
    </source>
</reference>
<accession>A0ABT9VTN8</accession>
<dbReference type="RefSeq" id="WP_343834521.1">
    <property type="nucleotide sequence ID" value="NZ_BAAADK010000009.1"/>
</dbReference>
<evidence type="ECO:0000256" key="1">
    <source>
        <dbReference type="PROSITE-ProRule" id="PRU00339"/>
    </source>
</evidence>
<gene>
    <name evidence="2" type="ORF">J2S11_000238</name>
</gene>
<dbReference type="EMBL" id="JAUSTY010000001">
    <property type="protein sequence ID" value="MDQ0164339.1"/>
    <property type="molecule type" value="Genomic_DNA"/>
</dbReference>
<evidence type="ECO:0000313" key="2">
    <source>
        <dbReference type="EMBL" id="MDQ0164339.1"/>
    </source>
</evidence>
<dbReference type="Gene3D" id="1.25.40.10">
    <property type="entry name" value="Tetratricopeptide repeat domain"/>
    <property type="match status" value="1"/>
</dbReference>
<sequence length="323" mass="37897">MNKNKQKEWLERDSETSPRFFLLFTFSKGKRTSILHLQYVFAYDIKAERTKEIPMTESLDNVVPFPNLVQLYLRQAALALQEENLDDAIRLLDEVIDLDPKHEEAKQLRDSLADQLQLEDSHKQAFIRAEISADQLEDWKKGILQTDLKKQWQTFEQMHSFIDEGVFAVLQQFLLYAKGDPLLKTKIVQQCKLICPGSWSVEIEKRGSKAYISLSQVPVELGEWDSAYLKPLELLQDIAYRDPSLVEMSKEAWLFYLERSFPFIPEIEKANKWTAALHYYTLRIIHEEIAANQLQRIAEQYNLSVDEVVEAERQFYLEMVYLP</sequence>
<name>A0ABT9VTN8_9BACI</name>
<protein>
    <submittedName>
        <fullName evidence="2">Tetratricopeptide (TPR) repeat protein</fullName>
    </submittedName>
</protein>
<dbReference type="Proteomes" id="UP001235840">
    <property type="component" value="Unassembled WGS sequence"/>
</dbReference>
<dbReference type="InterPro" id="IPR011990">
    <property type="entry name" value="TPR-like_helical_dom_sf"/>
</dbReference>
<keyword evidence="3" id="KW-1185">Reference proteome</keyword>
<dbReference type="SUPFAM" id="SSF116965">
    <property type="entry name" value="Hypothetical protein MPN330"/>
    <property type="match status" value="1"/>
</dbReference>
<organism evidence="2 3">
    <name type="scientific">Caldalkalibacillus horti</name>
    <dbReference type="NCBI Taxonomy" id="77523"/>
    <lineage>
        <taxon>Bacteria</taxon>
        <taxon>Bacillati</taxon>
        <taxon>Bacillota</taxon>
        <taxon>Bacilli</taxon>
        <taxon>Bacillales</taxon>
        <taxon>Bacillaceae</taxon>
        <taxon>Caldalkalibacillus</taxon>
    </lineage>
</organism>
<proteinExistence type="predicted"/>
<dbReference type="InterPro" id="IPR019734">
    <property type="entry name" value="TPR_rpt"/>
</dbReference>
<dbReference type="PROSITE" id="PS50005">
    <property type="entry name" value="TPR"/>
    <property type="match status" value="1"/>
</dbReference>
<feature type="repeat" description="TPR" evidence="1">
    <location>
        <begin position="69"/>
        <end position="102"/>
    </location>
</feature>
<keyword evidence="1" id="KW-0802">TPR repeat</keyword>